<dbReference type="Proteomes" id="UP000322873">
    <property type="component" value="Unassembled WGS sequence"/>
</dbReference>
<name>A0A5M9K7G2_MONFR</name>
<evidence type="ECO:0000313" key="3">
    <source>
        <dbReference type="Proteomes" id="UP000322873"/>
    </source>
</evidence>
<organism evidence="2 3">
    <name type="scientific">Monilinia fructicola</name>
    <name type="common">Brown rot fungus</name>
    <name type="synonym">Ciboria fructicola</name>
    <dbReference type="NCBI Taxonomy" id="38448"/>
    <lineage>
        <taxon>Eukaryota</taxon>
        <taxon>Fungi</taxon>
        <taxon>Dikarya</taxon>
        <taxon>Ascomycota</taxon>
        <taxon>Pezizomycotina</taxon>
        <taxon>Leotiomycetes</taxon>
        <taxon>Helotiales</taxon>
        <taxon>Sclerotiniaceae</taxon>
        <taxon>Monilinia</taxon>
    </lineage>
</organism>
<evidence type="ECO:0000313" key="2">
    <source>
        <dbReference type="EMBL" id="KAA8576002.1"/>
    </source>
</evidence>
<dbReference type="VEuPathDB" id="FungiDB:MFRU_033g00350"/>
<gene>
    <name evidence="2" type="ORF">EYC84_006165</name>
</gene>
<keyword evidence="3" id="KW-1185">Reference proteome</keyword>
<dbReference type="OrthoDB" id="3515476at2759"/>
<feature type="signal peptide" evidence="1">
    <location>
        <begin position="1"/>
        <end position="21"/>
    </location>
</feature>
<evidence type="ECO:0008006" key="4">
    <source>
        <dbReference type="Google" id="ProtNLM"/>
    </source>
</evidence>
<keyword evidence="1" id="KW-0732">Signal</keyword>
<dbReference type="EMBL" id="VICG01000001">
    <property type="protein sequence ID" value="KAA8576002.1"/>
    <property type="molecule type" value="Genomic_DNA"/>
</dbReference>
<feature type="chain" id="PRO_5024333388" description="Hydrophobin" evidence="1">
    <location>
        <begin position="22"/>
        <end position="148"/>
    </location>
</feature>
<proteinExistence type="predicted"/>
<sequence>MYRPALATLLTLFTFLLTIFASPLQMRSTQTTTCLSSTFGGCCIVDSYGIYGSCTNATLLAENVVWTGIPTTLTANQWACASPVDGNVISAGCCGWSWNTVDVTYPNGVILPTLQKSMACTASSGGISRKRGREEGAVMRRSWGGVWW</sequence>
<reference evidence="2 3" key="1">
    <citation type="submission" date="2019-06" db="EMBL/GenBank/DDBJ databases">
        <title>Genome Sequence of the Brown Rot Fungal Pathogen Monilinia fructicola.</title>
        <authorList>
            <person name="De Miccolis Angelini R.M."/>
            <person name="Landi L."/>
            <person name="Abate D."/>
            <person name="Pollastro S."/>
            <person name="Romanazzi G."/>
            <person name="Faretra F."/>
        </authorList>
    </citation>
    <scope>NUCLEOTIDE SEQUENCE [LARGE SCALE GENOMIC DNA]</scope>
    <source>
        <strain evidence="2 3">Mfrc123</strain>
    </source>
</reference>
<accession>A0A5M9K7G2</accession>
<evidence type="ECO:0000256" key="1">
    <source>
        <dbReference type="SAM" id="SignalP"/>
    </source>
</evidence>
<protein>
    <recommendedName>
        <fullName evidence="4">Hydrophobin</fullName>
    </recommendedName>
</protein>
<dbReference type="AlphaFoldDB" id="A0A5M9K7G2"/>
<comment type="caution">
    <text evidence="2">The sequence shown here is derived from an EMBL/GenBank/DDBJ whole genome shotgun (WGS) entry which is preliminary data.</text>
</comment>